<dbReference type="PROSITE" id="PS50835">
    <property type="entry name" value="IG_LIKE"/>
    <property type="match status" value="2"/>
</dbReference>
<dbReference type="InterPro" id="IPR037448">
    <property type="entry name" value="Zig-8"/>
</dbReference>
<accession>A0ABD1F7Q8</accession>
<feature type="domain" description="Ig-like" evidence="1">
    <location>
        <begin position="198"/>
        <end position="269"/>
    </location>
</feature>
<sequence>MFCARIIMALNCRGALTCVVILIYLTVAVNGSFISDTLDIDLSLFVRHRRSYGELHRKNKDTMQGLGNTVKSTTHGGKPTVFVTENCTVVVAQIGGTATLPCVVRKFSNGVVSWIRKHDYQLLTVGVTTYNTDERFMVGHVRHLQNWGLLIKHVQPSDAGLYECQVSTHPPTGIVVELKVTKAQAELQGAPELYIRAGSLLRLVCTLKHSTEPPAFVFWYHEQRMINYDQGVTVKEGRSSSILHLQDAEKTHNGNYTCSPSNAVPASINVHVLNATAEEKPAAMQHANSTRSSSSSFLVQCSLLIAIMISSLTIAS</sequence>
<dbReference type="Pfam" id="PF07686">
    <property type="entry name" value="V-set"/>
    <property type="match status" value="1"/>
</dbReference>
<dbReference type="InterPro" id="IPR013783">
    <property type="entry name" value="Ig-like_fold"/>
</dbReference>
<dbReference type="EMBL" id="JBDJPC010000002">
    <property type="protein sequence ID" value="KAL1513624.1"/>
    <property type="molecule type" value="Genomic_DNA"/>
</dbReference>
<keyword evidence="3" id="KW-1185">Reference proteome</keyword>
<comment type="caution">
    <text evidence="2">The sequence shown here is derived from an EMBL/GenBank/DDBJ whole genome shotgun (WGS) entry which is preliminary data.</text>
</comment>
<dbReference type="FunFam" id="2.60.40.10:FF:000129">
    <property type="entry name" value="CLUMA_CG018772, isoform A"/>
    <property type="match status" value="1"/>
</dbReference>
<feature type="domain" description="Ig-like" evidence="1">
    <location>
        <begin position="79"/>
        <end position="181"/>
    </location>
</feature>
<proteinExistence type="predicted"/>
<dbReference type="InterPro" id="IPR036179">
    <property type="entry name" value="Ig-like_dom_sf"/>
</dbReference>
<evidence type="ECO:0000313" key="3">
    <source>
        <dbReference type="Proteomes" id="UP001566132"/>
    </source>
</evidence>
<dbReference type="SMART" id="SM00409">
    <property type="entry name" value="IG"/>
    <property type="match status" value="2"/>
</dbReference>
<reference evidence="2 3" key="1">
    <citation type="submission" date="2024-05" db="EMBL/GenBank/DDBJ databases">
        <title>Genetic variation in Jamaican populations of the coffee berry borer (Hypothenemus hampei).</title>
        <authorList>
            <person name="Errbii M."/>
            <person name="Myrie A."/>
        </authorList>
    </citation>
    <scope>NUCLEOTIDE SEQUENCE [LARGE SCALE GENOMIC DNA]</scope>
    <source>
        <strain evidence="2">JA-Hopewell-2020-01-JO</strain>
        <tissue evidence="2">Whole body</tissue>
    </source>
</reference>
<protein>
    <recommendedName>
        <fullName evidence="1">Ig-like domain-containing protein</fullName>
    </recommendedName>
</protein>
<dbReference type="InterPro" id="IPR007110">
    <property type="entry name" value="Ig-like_dom"/>
</dbReference>
<organism evidence="2 3">
    <name type="scientific">Hypothenemus hampei</name>
    <name type="common">Coffee berry borer</name>
    <dbReference type="NCBI Taxonomy" id="57062"/>
    <lineage>
        <taxon>Eukaryota</taxon>
        <taxon>Metazoa</taxon>
        <taxon>Ecdysozoa</taxon>
        <taxon>Arthropoda</taxon>
        <taxon>Hexapoda</taxon>
        <taxon>Insecta</taxon>
        <taxon>Pterygota</taxon>
        <taxon>Neoptera</taxon>
        <taxon>Endopterygota</taxon>
        <taxon>Coleoptera</taxon>
        <taxon>Polyphaga</taxon>
        <taxon>Cucujiformia</taxon>
        <taxon>Curculionidae</taxon>
        <taxon>Scolytinae</taxon>
        <taxon>Hypothenemus</taxon>
    </lineage>
</organism>
<dbReference type="AlphaFoldDB" id="A0ABD1F7Q8"/>
<dbReference type="Gene3D" id="2.60.40.10">
    <property type="entry name" value="Immunoglobulins"/>
    <property type="match status" value="2"/>
</dbReference>
<evidence type="ECO:0000313" key="2">
    <source>
        <dbReference type="EMBL" id="KAL1513624.1"/>
    </source>
</evidence>
<dbReference type="Pfam" id="PF13927">
    <property type="entry name" value="Ig_3"/>
    <property type="match status" value="1"/>
</dbReference>
<dbReference type="PANTHER" id="PTHR23279">
    <property type="entry name" value="DEFECTIVE PROBOSCIS EXTENSION RESPONSE DPR -RELATED"/>
    <property type="match status" value="1"/>
</dbReference>
<dbReference type="Proteomes" id="UP001566132">
    <property type="component" value="Unassembled WGS sequence"/>
</dbReference>
<dbReference type="InterPro" id="IPR003598">
    <property type="entry name" value="Ig_sub2"/>
</dbReference>
<dbReference type="InterPro" id="IPR003599">
    <property type="entry name" value="Ig_sub"/>
</dbReference>
<dbReference type="SUPFAM" id="SSF48726">
    <property type="entry name" value="Immunoglobulin"/>
    <property type="match status" value="2"/>
</dbReference>
<dbReference type="InterPro" id="IPR013106">
    <property type="entry name" value="Ig_V-set"/>
</dbReference>
<name>A0ABD1F7Q8_HYPHA</name>
<dbReference type="CDD" id="cd00096">
    <property type="entry name" value="Ig"/>
    <property type="match status" value="1"/>
</dbReference>
<evidence type="ECO:0000259" key="1">
    <source>
        <dbReference type="PROSITE" id="PS50835"/>
    </source>
</evidence>
<gene>
    <name evidence="2" type="ORF">ABEB36_003013</name>
</gene>
<dbReference type="SMART" id="SM00408">
    <property type="entry name" value="IGc2"/>
    <property type="match status" value="2"/>
</dbReference>
<dbReference type="PANTHER" id="PTHR23279:SF2">
    <property type="entry name" value="DEFECTIVE PROBOSCIS EXTENSION RESPONSE 19, ISOFORM A"/>
    <property type="match status" value="1"/>
</dbReference>